<dbReference type="KEGG" id="pabs:JIR001_31570"/>
<keyword evidence="3" id="KW-1185">Reference proteome</keyword>
<sequence>MAITVGVYIGKKDRLIRYWYEILPRGQFPILVKYCIQTFLRGTYFPLATVCDRELLKEQILGRKDLPPTQRNVTFTEEDGPVYEWVDQLMSGYRSEEIKNILKQTILHTLVESDAFHPAAHPSPSSTLQANHREQGIYPTMRAHGDMVVPKANKVSSKPENVSPYPHTYPAVSSAPGGYLHNMPLQSLKKDRPEMEDPYDSWDEIYHTLSSRNRRDREETQMDRDQAEQEFHRLVNRLG</sequence>
<gene>
    <name evidence="2" type="ORF">JIR001_31570</name>
</gene>
<evidence type="ECO:0000313" key="2">
    <source>
        <dbReference type="EMBL" id="BCU83374.1"/>
    </source>
</evidence>
<reference evidence="2" key="1">
    <citation type="journal article" date="2013" name="Int. J. Syst. Evol. Microbiol.">
        <title>Polycladomyces abyssicola gen. nov., sp. nov., a thermophilic filamentous bacterium isolated from hemipelagic sediment.</title>
        <authorList>
            <person name="Tsubouchi T."/>
            <person name="Shimane Y."/>
            <person name="Mori K."/>
            <person name="Usui K."/>
            <person name="Hiraki T."/>
            <person name="Tame A."/>
            <person name="Uematsu K."/>
            <person name="Maruyama T."/>
            <person name="Hatada Y."/>
        </authorList>
    </citation>
    <scope>NUCLEOTIDE SEQUENCE</scope>
    <source>
        <strain evidence="2">JIR-001</strain>
    </source>
</reference>
<protein>
    <submittedName>
        <fullName evidence="2">Uncharacterized protein</fullName>
    </submittedName>
</protein>
<dbReference type="Proteomes" id="UP000677436">
    <property type="component" value="Chromosome"/>
</dbReference>
<reference evidence="2" key="2">
    <citation type="journal article" date="2021" name="Microbiol. Resour. Announc.">
        <title>Complete Genome Sequence of Polycladomyces abyssicola JIR-001T, Isolated from Hemipelagic Sediment in Deep Seawater.</title>
        <authorList>
            <person name="Tsubouchi T."/>
            <person name="Kaneko Y."/>
        </authorList>
    </citation>
    <scope>NUCLEOTIDE SEQUENCE</scope>
    <source>
        <strain evidence="2">JIR-001</strain>
    </source>
</reference>
<dbReference type="EMBL" id="AP024601">
    <property type="protein sequence ID" value="BCU83374.1"/>
    <property type="molecule type" value="Genomic_DNA"/>
</dbReference>
<evidence type="ECO:0000313" key="3">
    <source>
        <dbReference type="Proteomes" id="UP000677436"/>
    </source>
</evidence>
<feature type="compositionally biased region" description="Basic and acidic residues" evidence="1">
    <location>
        <begin position="213"/>
        <end position="233"/>
    </location>
</feature>
<feature type="region of interest" description="Disordered" evidence="1">
    <location>
        <begin position="209"/>
        <end position="239"/>
    </location>
</feature>
<proteinExistence type="predicted"/>
<name>A0A8D5UHQ3_9BACL</name>
<dbReference type="AlphaFoldDB" id="A0A8D5UHQ3"/>
<dbReference type="RefSeq" id="WP_212773596.1">
    <property type="nucleotide sequence ID" value="NZ_AP024601.1"/>
</dbReference>
<organism evidence="2 3">
    <name type="scientific">Polycladomyces abyssicola</name>
    <dbReference type="NCBI Taxonomy" id="1125966"/>
    <lineage>
        <taxon>Bacteria</taxon>
        <taxon>Bacillati</taxon>
        <taxon>Bacillota</taxon>
        <taxon>Bacilli</taxon>
        <taxon>Bacillales</taxon>
        <taxon>Thermoactinomycetaceae</taxon>
        <taxon>Polycladomyces</taxon>
    </lineage>
</organism>
<evidence type="ECO:0000256" key="1">
    <source>
        <dbReference type="SAM" id="MobiDB-lite"/>
    </source>
</evidence>
<accession>A0A8D5UHQ3</accession>